<dbReference type="SMART" id="SM00955">
    <property type="entry name" value="RNB"/>
    <property type="match status" value="1"/>
</dbReference>
<keyword evidence="5 6" id="KW-0694">RNA-binding</keyword>
<dbReference type="InterPro" id="IPR022966">
    <property type="entry name" value="RNase_II/R_CS"/>
</dbReference>
<evidence type="ECO:0000313" key="10">
    <source>
        <dbReference type="EMBL" id="GHB98867.1"/>
    </source>
</evidence>
<dbReference type="CDD" id="cd04471">
    <property type="entry name" value="S1_RNase_R"/>
    <property type="match status" value="1"/>
</dbReference>
<dbReference type="Proteomes" id="UP000642829">
    <property type="component" value="Unassembled WGS sequence"/>
</dbReference>
<dbReference type="InterPro" id="IPR050180">
    <property type="entry name" value="RNR_Ribonuclease"/>
</dbReference>
<dbReference type="PROSITE" id="PS01175">
    <property type="entry name" value="RIBONUCLEASE_II"/>
    <property type="match status" value="1"/>
</dbReference>
<keyword evidence="4 6" id="KW-0269">Exonuclease</keyword>
<proteinExistence type="inferred from homology"/>
<reference evidence="10" key="2">
    <citation type="submission" date="2020-09" db="EMBL/GenBank/DDBJ databases">
        <authorList>
            <person name="Sun Q."/>
            <person name="Kim S."/>
        </authorList>
    </citation>
    <scope>NUCLEOTIDE SEQUENCE</scope>
    <source>
        <strain evidence="10">KCTC 12870</strain>
    </source>
</reference>
<dbReference type="InterPro" id="IPR011805">
    <property type="entry name" value="RNase_R"/>
</dbReference>
<dbReference type="InterPro" id="IPR040476">
    <property type="entry name" value="CSD2"/>
</dbReference>
<dbReference type="Gene3D" id="2.40.50.140">
    <property type="entry name" value="Nucleic acid-binding proteins"/>
    <property type="match status" value="1"/>
</dbReference>
<comment type="similarity">
    <text evidence="6">Belongs to the RNR ribonuclease family. RNase R subfamily.</text>
</comment>
<evidence type="ECO:0000256" key="3">
    <source>
        <dbReference type="ARBA" id="ARBA00022801"/>
    </source>
</evidence>
<comment type="function">
    <text evidence="6">3'-5' exoribonuclease that releases 5'-nucleoside monophosphates and is involved in maturation of structured RNAs.</text>
</comment>
<evidence type="ECO:0000256" key="5">
    <source>
        <dbReference type="ARBA" id="ARBA00022884"/>
    </source>
</evidence>
<keyword evidence="3 6" id="KW-0378">Hydrolase</keyword>
<evidence type="ECO:0000256" key="2">
    <source>
        <dbReference type="ARBA" id="ARBA00022722"/>
    </source>
</evidence>
<feature type="region of interest" description="Disordered" evidence="8">
    <location>
        <begin position="762"/>
        <end position="786"/>
    </location>
</feature>
<dbReference type="RefSeq" id="WP_234043683.1">
    <property type="nucleotide sequence ID" value="NZ_JAENIH010000001.1"/>
</dbReference>
<dbReference type="HAMAP" id="MF_01895">
    <property type="entry name" value="RNase_R"/>
    <property type="match status" value="1"/>
</dbReference>
<dbReference type="Pfam" id="PF00575">
    <property type="entry name" value="S1"/>
    <property type="match status" value="1"/>
</dbReference>
<comment type="caution">
    <text evidence="10">The sequence shown here is derived from an EMBL/GenBank/DDBJ whole genome shotgun (WGS) entry which is preliminary data.</text>
</comment>
<dbReference type="Pfam" id="PF00773">
    <property type="entry name" value="RNB"/>
    <property type="match status" value="1"/>
</dbReference>
<dbReference type="GO" id="GO:0005829">
    <property type="term" value="C:cytosol"/>
    <property type="evidence" value="ECO:0007669"/>
    <property type="project" value="TreeGrafter"/>
</dbReference>
<feature type="compositionally biased region" description="Basic and acidic residues" evidence="8">
    <location>
        <begin position="762"/>
        <end position="780"/>
    </location>
</feature>
<keyword evidence="1 6" id="KW-0963">Cytoplasm</keyword>
<feature type="coiled-coil region" evidence="7">
    <location>
        <begin position="27"/>
        <end position="54"/>
    </location>
</feature>
<feature type="domain" description="S1 motif" evidence="9">
    <location>
        <begin position="682"/>
        <end position="763"/>
    </location>
</feature>
<name>A0A8J3GEH5_9BACT</name>
<dbReference type="EC" id="3.1.13.1" evidence="6"/>
<gene>
    <name evidence="10" type="primary">vacB</name>
    <name evidence="6" type="synonym">rnr</name>
    <name evidence="10" type="ORF">GCM10007047_13610</name>
</gene>
<evidence type="ECO:0000256" key="6">
    <source>
        <dbReference type="HAMAP-Rule" id="MF_01895"/>
    </source>
</evidence>
<sequence>MLRSPHMALEESIIELLGNKEYSPLRQEELADTLKLQKSERKQLRRTLHKLLDEGVIARIKKDRFVLPKDADLVAGDILFRQSGSARVMPDPKPGQAAREPLEIRSEDTGLALHGDKVLVRVDDSNKRFEGRQRGNRRQDTRFGDQTYARVIRILQRKRETFTGTLKRSRMFWYVIPDDPRIIQDILVPPPEESAFLPRPKEDDKVIVRMLEWRQRHLNPEGEIIEVLGLTHEPGAEFKALLHKFELSPEFPQAVSEQVLDVSPKVSSKDIVGRQDARKLFTFTIDPDDAKDFDDAISIEEKKGGGMRVGVHIADVSAYVKHNSALDREAQKRGNSTYLVGCVIPMLPHALSNGICSLVEAEDRLVKSVWLEFDVKGTLRKKGFSNSVIRSNKRLTYGQALALLKKSDLDEIRATPLPPAHQTGSTGRALNELKDDELLKLQQGVRNLWKVASKLRRDRFKKGSLELDMPEVKIYVDEDGYADRIVQHEYDESHQLIEEFMLTANEVVARELSLAKLPYLSRVHDEPDPEKLNELRQQMQIAGLKCGDLTKRGEVTKLLAQVKDHPQGYTLRISFLRSLKQACYRAEADGHYGLAKQFYAHFTSPIRRYSDLVVHRIFDFFLMKSGNDTAPSRPPKIYSKSELDRMGEHLSITERSSQEAERESNKIKLLEYFEKEATKPEKNEFEAVITDARNHGLFIELTQTMAFGMVHISTLQDDIYHVVDGGAALLGRKMQKRYSVGDKVNVVIERIDRFKRQMDFRLTDQLEKPKRRERRNDKGQGRRRRK</sequence>
<protein>
    <recommendedName>
        <fullName evidence="6">Ribonuclease R</fullName>
        <shortName evidence="6">RNase R</shortName>
        <ecNumber evidence="6">3.1.13.1</ecNumber>
    </recommendedName>
</protein>
<dbReference type="InterPro" id="IPR012340">
    <property type="entry name" value="NA-bd_OB-fold"/>
</dbReference>
<evidence type="ECO:0000256" key="7">
    <source>
        <dbReference type="SAM" id="Coils"/>
    </source>
</evidence>
<dbReference type="GO" id="GO:0006402">
    <property type="term" value="P:mRNA catabolic process"/>
    <property type="evidence" value="ECO:0007669"/>
    <property type="project" value="TreeGrafter"/>
</dbReference>
<dbReference type="Pfam" id="PF17876">
    <property type="entry name" value="CSD2"/>
    <property type="match status" value="1"/>
</dbReference>
<dbReference type="NCBIfam" id="TIGR02063">
    <property type="entry name" value="RNase_R"/>
    <property type="match status" value="1"/>
</dbReference>
<evidence type="ECO:0000259" key="9">
    <source>
        <dbReference type="PROSITE" id="PS50126"/>
    </source>
</evidence>
<evidence type="ECO:0000256" key="4">
    <source>
        <dbReference type="ARBA" id="ARBA00022839"/>
    </source>
</evidence>
<dbReference type="SUPFAM" id="SSF50249">
    <property type="entry name" value="Nucleic acid-binding proteins"/>
    <property type="match status" value="3"/>
</dbReference>
<dbReference type="AlphaFoldDB" id="A0A8J3GEH5"/>
<dbReference type="PANTHER" id="PTHR23355:SF9">
    <property type="entry name" value="DIS3-LIKE EXONUCLEASE 2"/>
    <property type="match status" value="1"/>
</dbReference>
<dbReference type="InterPro" id="IPR001900">
    <property type="entry name" value="RNase_II/R"/>
</dbReference>
<dbReference type="GO" id="GO:0008859">
    <property type="term" value="F:exoribonuclease II activity"/>
    <property type="evidence" value="ECO:0007669"/>
    <property type="project" value="UniProtKB-UniRule"/>
</dbReference>
<comment type="catalytic activity">
    <reaction evidence="6">
        <text>Exonucleolytic cleavage in the 3'- to 5'-direction to yield nucleoside 5'-phosphates.</text>
        <dbReference type="EC" id="3.1.13.1"/>
    </reaction>
</comment>
<dbReference type="PROSITE" id="PS50126">
    <property type="entry name" value="S1"/>
    <property type="match status" value="1"/>
</dbReference>
<dbReference type="GO" id="GO:0003723">
    <property type="term" value="F:RNA binding"/>
    <property type="evidence" value="ECO:0007669"/>
    <property type="project" value="UniProtKB-UniRule"/>
</dbReference>
<evidence type="ECO:0000256" key="1">
    <source>
        <dbReference type="ARBA" id="ARBA00022490"/>
    </source>
</evidence>
<organism evidence="10 11">
    <name type="scientific">Cerasicoccus arenae</name>
    <dbReference type="NCBI Taxonomy" id="424488"/>
    <lineage>
        <taxon>Bacteria</taxon>
        <taxon>Pseudomonadati</taxon>
        <taxon>Verrucomicrobiota</taxon>
        <taxon>Opitutia</taxon>
        <taxon>Puniceicoccales</taxon>
        <taxon>Cerasicoccaceae</taxon>
        <taxon>Cerasicoccus</taxon>
    </lineage>
</organism>
<accession>A0A8J3GEH5</accession>
<evidence type="ECO:0000256" key="8">
    <source>
        <dbReference type="SAM" id="MobiDB-lite"/>
    </source>
</evidence>
<comment type="subcellular location">
    <subcellularLocation>
        <location evidence="6">Cytoplasm</location>
    </subcellularLocation>
</comment>
<dbReference type="SMART" id="SM00316">
    <property type="entry name" value="S1"/>
    <property type="match status" value="1"/>
</dbReference>
<dbReference type="InterPro" id="IPR003029">
    <property type="entry name" value="S1_domain"/>
</dbReference>
<reference evidence="10" key="1">
    <citation type="journal article" date="2014" name="Int. J. Syst. Evol. Microbiol.">
        <title>Complete genome sequence of Corynebacterium casei LMG S-19264T (=DSM 44701T), isolated from a smear-ripened cheese.</title>
        <authorList>
            <consortium name="US DOE Joint Genome Institute (JGI-PGF)"/>
            <person name="Walter F."/>
            <person name="Albersmeier A."/>
            <person name="Kalinowski J."/>
            <person name="Ruckert C."/>
        </authorList>
    </citation>
    <scope>NUCLEOTIDE SEQUENCE</scope>
    <source>
        <strain evidence="10">KCTC 12870</strain>
    </source>
</reference>
<keyword evidence="7" id="KW-0175">Coiled coil</keyword>
<evidence type="ECO:0000313" key="11">
    <source>
        <dbReference type="Proteomes" id="UP000642829"/>
    </source>
</evidence>
<dbReference type="EMBL" id="BMXG01000007">
    <property type="protein sequence ID" value="GHB98867.1"/>
    <property type="molecule type" value="Genomic_DNA"/>
</dbReference>
<keyword evidence="11" id="KW-1185">Reference proteome</keyword>
<dbReference type="PANTHER" id="PTHR23355">
    <property type="entry name" value="RIBONUCLEASE"/>
    <property type="match status" value="1"/>
</dbReference>
<keyword evidence="2 6" id="KW-0540">Nuclease</keyword>